<sequence length="494" mass="52678">MTEQRTRDVTAPAPTPERNPWPALWALVIGFFMILVDTTIVSVANPAIKAALDPSTNNLDNVVWVTSAYLLAYAVPLLITGRLGDRFGPKRIYLIGLAIFTLASLGCGLSGSLEMLIVFRAIQGLGAALMTPQTMAVITRTFPPQRRGAAMGLWGATSGVAMLVGPLAGGLLVDGLGWEWIFFVNLPVGVIGFVLAWMLVPNLETHPHRFDLVGVVLSAVGLFLIVFGLQEGEHFDWAAWVWTMIAGGVVVMALFIWQQAKTRSEPLVPLGLFRDRNFSVSNFTIATVGFTVTSMSLPLMFFVQLARGLTPTESALLLVPMAVAAGVLSPLTGRLLDRVDARVLLAPGLLLVAGSLFWYSSLMHADTPIWMFLLPSFLMGVGNSGMWGPLATTATRNLEPRQAGAGAGIYNTTRTIGSVLGSAAIAAFMQSRLEANLPGASNAGGDFGAGQLPAFVVDGFSNAMAQTILLPAIVLLIGVVAVLFMQRPPHLVKR</sequence>
<dbReference type="STRING" id="36807.Mlaev_00319"/>
<accession>A0A150HHT4</accession>
<feature type="transmembrane region" description="Helical" evidence="8">
    <location>
        <begin position="315"/>
        <end position="336"/>
    </location>
</feature>
<organism evidence="10 11">
    <name type="scientific">Microbacterium laevaniformans</name>
    <dbReference type="NCBI Taxonomy" id="36807"/>
    <lineage>
        <taxon>Bacteria</taxon>
        <taxon>Bacillati</taxon>
        <taxon>Actinomycetota</taxon>
        <taxon>Actinomycetes</taxon>
        <taxon>Micrococcales</taxon>
        <taxon>Microbacteriaceae</taxon>
        <taxon>Microbacterium</taxon>
    </lineage>
</organism>
<dbReference type="PROSITE" id="PS50850">
    <property type="entry name" value="MFS"/>
    <property type="match status" value="1"/>
</dbReference>
<dbReference type="RefSeq" id="WP_036289105.1">
    <property type="nucleotide sequence ID" value="NZ_LRAD01000012.1"/>
</dbReference>
<dbReference type="InterPro" id="IPR004638">
    <property type="entry name" value="EmrB-like"/>
</dbReference>
<feature type="transmembrane region" description="Helical" evidence="8">
    <location>
        <begin position="212"/>
        <end position="231"/>
    </location>
</feature>
<feature type="transmembrane region" description="Helical" evidence="8">
    <location>
        <begin position="343"/>
        <end position="362"/>
    </location>
</feature>
<dbReference type="PRINTS" id="PR01036">
    <property type="entry name" value="TCRTETB"/>
</dbReference>
<feature type="transmembrane region" description="Helical" evidence="8">
    <location>
        <begin position="278"/>
        <end position="303"/>
    </location>
</feature>
<feature type="transmembrane region" description="Helical" evidence="8">
    <location>
        <begin position="409"/>
        <end position="429"/>
    </location>
</feature>
<feature type="transmembrane region" description="Helical" evidence="8">
    <location>
        <begin position="463"/>
        <end position="485"/>
    </location>
</feature>
<dbReference type="NCBIfam" id="TIGR00711">
    <property type="entry name" value="efflux_EmrB"/>
    <property type="match status" value="1"/>
</dbReference>
<gene>
    <name evidence="10" type="primary">stp_2</name>
    <name evidence="10" type="ORF">Mlaev_00319</name>
</gene>
<evidence type="ECO:0000256" key="5">
    <source>
        <dbReference type="ARBA" id="ARBA00022692"/>
    </source>
</evidence>
<evidence type="ECO:0000256" key="6">
    <source>
        <dbReference type="ARBA" id="ARBA00022989"/>
    </source>
</evidence>
<dbReference type="InterPro" id="IPR036259">
    <property type="entry name" value="MFS_trans_sf"/>
</dbReference>
<dbReference type="GO" id="GO:0005886">
    <property type="term" value="C:plasma membrane"/>
    <property type="evidence" value="ECO:0007669"/>
    <property type="project" value="UniProtKB-SubCell"/>
</dbReference>
<feature type="transmembrane region" description="Helical" evidence="8">
    <location>
        <begin position="150"/>
        <end position="168"/>
    </location>
</feature>
<dbReference type="FunFam" id="1.20.1720.10:FF:000021">
    <property type="entry name" value="Drug resistance transporter, EmrB/QacA subfamily"/>
    <property type="match status" value="1"/>
</dbReference>
<feature type="transmembrane region" description="Helical" evidence="8">
    <location>
        <begin position="368"/>
        <end position="388"/>
    </location>
</feature>
<dbReference type="GO" id="GO:0022857">
    <property type="term" value="F:transmembrane transporter activity"/>
    <property type="evidence" value="ECO:0007669"/>
    <property type="project" value="InterPro"/>
</dbReference>
<keyword evidence="6 8" id="KW-1133">Transmembrane helix</keyword>
<evidence type="ECO:0000313" key="11">
    <source>
        <dbReference type="Proteomes" id="UP000075357"/>
    </source>
</evidence>
<dbReference type="PANTHER" id="PTHR42718">
    <property type="entry name" value="MAJOR FACILITATOR SUPERFAMILY MULTIDRUG TRANSPORTER MFSC"/>
    <property type="match status" value="1"/>
</dbReference>
<feature type="transmembrane region" description="Helical" evidence="8">
    <location>
        <begin position="180"/>
        <end position="200"/>
    </location>
</feature>
<evidence type="ECO:0000259" key="9">
    <source>
        <dbReference type="PROSITE" id="PS50850"/>
    </source>
</evidence>
<feature type="transmembrane region" description="Helical" evidence="8">
    <location>
        <begin position="117"/>
        <end position="138"/>
    </location>
</feature>
<dbReference type="Pfam" id="PF07690">
    <property type="entry name" value="MFS_1"/>
    <property type="match status" value="1"/>
</dbReference>
<dbReference type="EMBL" id="LRAD01000012">
    <property type="protein sequence ID" value="KXZ61697.1"/>
    <property type="molecule type" value="Genomic_DNA"/>
</dbReference>
<evidence type="ECO:0000256" key="7">
    <source>
        <dbReference type="ARBA" id="ARBA00023136"/>
    </source>
</evidence>
<dbReference type="CDD" id="cd17321">
    <property type="entry name" value="MFS_MMR_MDR_like"/>
    <property type="match status" value="1"/>
</dbReference>
<keyword evidence="7 8" id="KW-0472">Membrane</keyword>
<feature type="domain" description="Major facilitator superfamily (MFS) profile" evidence="9">
    <location>
        <begin position="23"/>
        <end position="490"/>
    </location>
</feature>
<comment type="caution">
    <text evidence="10">The sequence shown here is derived from an EMBL/GenBank/DDBJ whole genome shotgun (WGS) entry which is preliminary data.</text>
</comment>
<keyword evidence="4" id="KW-1003">Cell membrane</keyword>
<dbReference type="AlphaFoldDB" id="A0A150HHT4"/>
<comment type="similarity">
    <text evidence="2">Belongs to the major facilitator superfamily. EmrB family.</text>
</comment>
<protein>
    <submittedName>
        <fullName evidence="10">Multidrug resistance protein stp</fullName>
    </submittedName>
</protein>
<name>A0A150HHT4_9MICO</name>
<evidence type="ECO:0000256" key="3">
    <source>
        <dbReference type="ARBA" id="ARBA00022448"/>
    </source>
</evidence>
<feature type="transmembrane region" description="Helical" evidence="8">
    <location>
        <begin position="62"/>
        <end position="80"/>
    </location>
</feature>
<reference evidence="10 11" key="1">
    <citation type="submission" date="2016-01" db="EMBL/GenBank/DDBJ databases">
        <title>Draft genome sequences of Microbacterium laevaniformans LCDC 91-0039 and the type strain of Microbacterium hominis LCDC 84-209.</title>
        <authorList>
            <person name="Bernier A.-M."/>
            <person name="Bernard K."/>
        </authorList>
    </citation>
    <scope>NUCLEOTIDE SEQUENCE [LARGE SCALE GENOMIC DNA]</scope>
    <source>
        <strain evidence="10 11">LCDC 91-0039</strain>
    </source>
</reference>
<keyword evidence="11" id="KW-1185">Reference proteome</keyword>
<dbReference type="InterPro" id="IPR011701">
    <property type="entry name" value="MFS"/>
</dbReference>
<dbReference type="Gene3D" id="1.20.1720.10">
    <property type="entry name" value="Multidrug resistance protein D"/>
    <property type="match status" value="1"/>
</dbReference>
<feature type="transmembrane region" description="Helical" evidence="8">
    <location>
        <begin position="92"/>
        <end position="111"/>
    </location>
</feature>
<keyword evidence="3" id="KW-0813">Transport</keyword>
<evidence type="ECO:0000256" key="1">
    <source>
        <dbReference type="ARBA" id="ARBA00004651"/>
    </source>
</evidence>
<proteinExistence type="inferred from homology"/>
<evidence type="ECO:0000313" key="10">
    <source>
        <dbReference type="EMBL" id="KXZ61697.1"/>
    </source>
</evidence>
<dbReference type="PANTHER" id="PTHR42718:SF42">
    <property type="entry name" value="EXPORT PROTEIN"/>
    <property type="match status" value="1"/>
</dbReference>
<dbReference type="SUPFAM" id="SSF103473">
    <property type="entry name" value="MFS general substrate transporter"/>
    <property type="match status" value="1"/>
</dbReference>
<dbReference type="InterPro" id="IPR020846">
    <property type="entry name" value="MFS_dom"/>
</dbReference>
<evidence type="ECO:0000256" key="8">
    <source>
        <dbReference type="SAM" id="Phobius"/>
    </source>
</evidence>
<evidence type="ECO:0000256" key="2">
    <source>
        <dbReference type="ARBA" id="ARBA00008537"/>
    </source>
</evidence>
<dbReference type="Proteomes" id="UP000075357">
    <property type="component" value="Unassembled WGS sequence"/>
</dbReference>
<dbReference type="PATRIC" id="fig|36807.3.peg.333"/>
<feature type="transmembrane region" description="Helical" evidence="8">
    <location>
        <begin position="237"/>
        <end position="257"/>
    </location>
</feature>
<keyword evidence="5 8" id="KW-0812">Transmembrane</keyword>
<evidence type="ECO:0000256" key="4">
    <source>
        <dbReference type="ARBA" id="ARBA00022475"/>
    </source>
</evidence>
<dbReference type="Gene3D" id="1.20.1250.20">
    <property type="entry name" value="MFS general substrate transporter like domains"/>
    <property type="match status" value="1"/>
</dbReference>
<comment type="subcellular location">
    <subcellularLocation>
        <location evidence="1">Cell membrane</location>
        <topology evidence="1">Multi-pass membrane protein</topology>
    </subcellularLocation>
</comment>
<feature type="transmembrane region" description="Helical" evidence="8">
    <location>
        <begin position="21"/>
        <end position="42"/>
    </location>
</feature>